<keyword evidence="2" id="KW-0812">Transmembrane</keyword>
<keyword evidence="4" id="KW-1185">Reference proteome</keyword>
<keyword evidence="2" id="KW-1133">Transmembrane helix</keyword>
<reference evidence="3 4" key="1">
    <citation type="submission" date="2018-10" db="EMBL/GenBank/DDBJ databases">
        <title>Natronolimnobius sp. XQ-INN 246 isolated from Inner Mongolia Autonomous Region of China.</title>
        <authorList>
            <person name="Xue Q."/>
        </authorList>
    </citation>
    <scope>NUCLEOTIDE SEQUENCE [LARGE SCALE GENOMIC DNA]</scope>
    <source>
        <strain evidence="3 4">XQ-INN 246</strain>
    </source>
</reference>
<feature type="region of interest" description="Disordered" evidence="1">
    <location>
        <begin position="516"/>
        <end position="535"/>
    </location>
</feature>
<feature type="transmembrane region" description="Helical" evidence="2">
    <location>
        <begin position="17"/>
        <end position="34"/>
    </location>
</feature>
<evidence type="ECO:0000313" key="3">
    <source>
        <dbReference type="EMBL" id="THE63927.1"/>
    </source>
</evidence>
<feature type="transmembrane region" description="Helical" evidence="2">
    <location>
        <begin position="87"/>
        <end position="107"/>
    </location>
</feature>
<dbReference type="EMBL" id="RBZW01000055">
    <property type="protein sequence ID" value="THE63927.1"/>
    <property type="molecule type" value="Genomic_DNA"/>
</dbReference>
<evidence type="ECO:0000313" key="4">
    <source>
        <dbReference type="Proteomes" id="UP000318864"/>
    </source>
</evidence>
<dbReference type="AlphaFoldDB" id="A0A4V3VL19"/>
<proteinExistence type="predicted"/>
<evidence type="ECO:0000256" key="2">
    <source>
        <dbReference type="SAM" id="Phobius"/>
    </source>
</evidence>
<dbReference type="Proteomes" id="UP000318864">
    <property type="component" value="Unassembled WGS sequence"/>
</dbReference>
<accession>A0A4V3VL19</accession>
<gene>
    <name evidence="3" type="ORF">D8Y22_15575</name>
</gene>
<keyword evidence="2" id="KW-0472">Membrane</keyword>
<feature type="transmembrane region" description="Helical" evidence="2">
    <location>
        <begin position="46"/>
        <end position="67"/>
    </location>
</feature>
<evidence type="ECO:0000256" key="1">
    <source>
        <dbReference type="SAM" id="MobiDB-lite"/>
    </source>
</evidence>
<protein>
    <submittedName>
        <fullName evidence="3">Uncharacterized protein</fullName>
    </submittedName>
</protein>
<comment type="caution">
    <text evidence="3">The sequence shown here is derived from an EMBL/GenBank/DDBJ whole genome shotgun (WGS) entry which is preliminary data.</text>
</comment>
<sequence>MNELSESVETTSSATSFLGRLAALAVLVGVGYVLRPFFHGPVYAMVYSPGGAIVLGLTGIAAIALFLQPRFGDDLIDSIATKGRIVGFVFAVSLVLALLVGIPAGMLEQRTMAEQTMDEAVELEEFPEVNEDNARVITRDVSDVQTRGSVSYRQHRLGDSDIARMEDGSLAWSYAIEPDDLRNRLIEHQRGVVMNEMTNIDTRTTETVDDQEFTYGEGMALHRSADWNMKQGHFWSQYNDDPVEFIHDGDAYMYYPKTGHEWHFSPIPHTTPTWDGGALVHTDGTIEHLSPEETQDHPVLEGQRLYPLDVSEREMQSLGYRNGIVNQMDVIGAHEDQVEVAGMPSGAGNSQPFVVDLEGEQLSYVTAMEPYGEDTRGLDEVWFVDATTGEFEYYGTGGDTLTGAERAMGIVRSEDTQTGWGDDFEVVEPIPVTVDDELWWHSKVVPIDNTDVSRNVFVNAHSGDAVEVHGDDAIAEFLAGDDPDEVAEVGDVDQEPAPDEPAVDYYVVIYDEDGDELERIPIEPGQDVSLVSETE</sequence>
<organism evidence="3 4">
    <name type="scientific">Salinadaptatus halalkaliphilus</name>
    <dbReference type="NCBI Taxonomy" id="2419781"/>
    <lineage>
        <taxon>Archaea</taxon>
        <taxon>Methanobacteriati</taxon>
        <taxon>Methanobacteriota</taxon>
        <taxon>Stenosarchaea group</taxon>
        <taxon>Halobacteria</taxon>
        <taxon>Halobacteriales</taxon>
        <taxon>Natrialbaceae</taxon>
        <taxon>Salinadaptatus</taxon>
    </lineage>
</organism>
<dbReference type="OrthoDB" id="203750at2157"/>
<name>A0A4V3VL19_9EURY</name>